<evidence type="ECO:0000313" key="11">
    <source>
        <dbReference type="Proteomes" id="UP001521209"/>
    </source>
</evidence>
<evidence type="ECO:0000256" key="5">
    <source>
        <dbReference type="ARBA" id="ARBA00022989"/>
    </source>
</evidence>
<keyword evidence="4 8" id="KW-0812">Transmembrane</keyword>
<evidence type="ECO:0000313" key="10">
    <source>
        <dbReference type="EMBL" id="MCF3948823.1"/>
    </source>
</evidence>
<evidence type="ECO:0000256" key="6">
    <source>
        <dbReference type="ARBA" id="ARBA00023136"/>
    </source>
</evidence>
<keyword evidence="6 8" id="KW-0472">Membrane</keyword>
<organism evidence="10 11">
    <name type="scientific">Acidiphilium iwatense</name>
    <dbReference type="NCBI Taxonomy" id="768198"/>
    <lineage>
        <taxon>Bacteria</taxon>
        <taxon>Pseudomonadati</taxon>
        <taxon>Pseudomonadota</taxon>
        <taxon>Alphaproteobacteria</taxon>
        <taxon>Acetobacterales</taxon>
        <taxon>Acidocellaceae</taxon>
        <taxon>Acidiphilium</taxon>
    </lineage>
</organism>
<evidence type="ECO:0000259" key="9">
    <source>
        <dbReference type="Pfam" id="PF02397"/>
    </source>
</evidence>
<dbReference type="RefSeq" id="WP_235706132.1">
    <property type="nucleotide sequence ID" value="NZ_JAKGBZ010000087.1"/>
</dbReference>
<evidence type="ECO:0000256" key="2">
    <source>
        <dbReference type="ARBA" id="ARBA00006464"/>
    </source>
</evidence>
<dbReference type="PANTHER" id="PTHR30576:SF0">
    <property type="entry name" value="UNDECAPRENYL-PHOSPHATE N-ACETYLGALACTOSAMINYL 1-PHOSPHATE TRANSFERASE-RELATED"/>
    <property type="match status" value="1"/>
</dbReference>
<keyword evidence="5 8" id="KW-1133">Transmembrane helix</keyword>
<name>A0ABS9E1L2_9PROT</name>
<proteinExistence type="inferred from homology"/>
<accession>A0ABS9E1L2</accession>
<feature type="transmembrane region" description="Helical" evidence="8">
    <location>
        <begin position="74"/>
        <end position="94"/>
    </location>
</feature>
<comment type="similarity">
    <text evidence="2">Belongs to the bacterial sugar transferase family.</text>
</comment>
<dbReference type="InterPro" id="IPR003362">
    <property type="entry name" value="Bact_transf"/>
</dbReference>
<dbReference type="NCBIfam" id="TIGR03025">
    <property type="entry name" value="EPS_sugtrans"/>
    <property type="match status" value="1"/>
</dbReference>
<gene>
    <name evidence="10" type="ORF">L2A60_19425</name>
</gene>
<protein>
    <submittedName>
        <fullName evidence="10">Exopolysaccharide biosynthesis polyprenyl glycosylphosphotransferase</fullName>
    </submittedName>
</protein>
<dbReference type="InterPro" id="IPR017475">
    <property type="entry name" value="EPS_sugar_tfrase"/>
</dbReference>
<dbReference type="PANTHER" id="PTHR30576">
    <property type="entry name" value="COLANIC BIOSYNTHESIS UDP-GLUCOSE LIPID CARRIER TRANSFERASE"/>
    <property type="match status" value="1"/>
</dbReference>
<feature type="transmembrane region" description="Helical" evidence="8">
    <location>
        <begin position="304"/>
        <end position="325"/>
    </location>
</feature>
<evidence type="ECO:0000256" key="1">
    <source>
        <dbReference type="ARBA" id="ARBA00004141"/>
    </source>
</evidence>
<comment type="subcellular location">
    <subcellularLocation>
        <location evidence="1">Membrane</location>
        <topology evidence="1">Multi-pass membrane protein</topology>
    </subcellularLocation>
</comment>
<feature type="transmembrane region" description="Helical" evidence="8">
    <location>
        <begin position="31"/>
        <end position="54"/>
    </location>
</feature>
<comment type="caution">
    <text evidence="10">The sequence shown here is derived from an EMBL/GenBank/DDBJ whole genome shotgun (WGS) entry which is preliminary data.</text>
</comment>
<sequence length="490" mass="52298">MPQTAMLTPGLDLIQKPRAPSRRTGTARRKAPFAALHGVPLLAIADLAAGLAAPRLASLIAGPAPTLAQGLGNWIGFATATVVAMLLCGLYGIAPARAPLDHAWPILRALIVAHAALLLRFALIRAAPATPPLAGSIGWAATGFGLAAILVLGERLAIAAWWRRDGPRGTAALVTTGPCDRSLRDRLDRLAGYRLGYLFAWGTPQAAGLRLIADVATFEAMIRAGRIDDIVVFTRRTDDEAARAKIDALLARLADQPVRVRLAFDAVAEIGAGGVATGQSLRMVTVLDRPIPPLATLYKRLADLVLGSLLLALLAPIMALIAIALRATGPVLFRQRRIGLDGTPFTVLKFRTMRAAASKGAILQARRGDPRVTRLGVMLRRLSLDELPQIFNVLRGEMSLVGPRPHAPQTSTGSFTFEAAIAFYGVRHRVKPGLTGLAQVRGLRGPTERPEMIAARVAADLDYIEHWSPWLDLAILLRTVPAVLGGRNAY</sequence>
<keyword evidence="7" id="KW-0270">Exopolysaccharide synthesis</keyword>
<feature type="domain" description="Bacterial sugar transferase" evidence="9">
    <location>
        <begin position="299"/>
        <end position="484"/>
    </location>
</feature>
<dbReference type="EMBL" id="JAKGBZ010000087">
    <property type="protein sequence ID" value="MCF3948823.1"/>
    <property type="molecule type" value="Genomic_DNA"/>
</dbReference>
<keyword evidence="3" id="KW-0808">Transferase</keyword>
<evidence type="ECO:0000256" key="3">
    <source>
        <dbReference type="ARBA" id="ARBA00022679"/>
    </source>
</evidence>
<evidence type="ECO:0000256" key="8">
    <source>
        <dbReference type="SAM" id="Phobius"/>
    </source>
</evidence>
<dbReference type="Proteomes" id="UP001521209">
    <property type="component" value="Unassembled WGS sequence"/>
</dbReference>
<feature type="transmembrane region" description="Helical" evidence="8">
    <location>
        <begin position="106"/>
        <end position="127"/>
    </location>
</feature>
<evidence type="ECO:0000256" key="7">
    <source>
        <dbReference type="ARBA" id="ARBA00023169"/>
    </source>
</evidence>
<reference evidence="10 11" key="1">
    <citation type="submission" date="2022-01" db="EMBL/GenBank/DDBJ databases">
        <authorList>
            <person name="Won M."/>
            <person name="Kim S.-J."/>
            <person name="Kwon S.-W."/>
        </authorList>
    </citation>
    <scope>NUCLEOTIDE SEQUENCE [LARGE SCALE GENOMIC DNA]</scope>
    <source>
        <strain evidence="10 11">KCTC 23505</strain>
    </source>
</reference>
<evidence type="ECO:0000256" key="4">
    <source>
        <dbReference type="ARBA" id="ARBA00022692"/>
    </source>
</evidence>
<feature type="transmembrane region" description="Helical" evidence="8">
    <location>
        <begin position="133"/>
        <end position="153"/>
    </location>
</feature>
<keyword evidence="11" id="KW-1185">Reference proteome</keyword>
<dbReference type="Pfam" id="PF02397">
    <property type="entry name" value="Bac_transf"/>
    <property type="match status" value="1"/>
</dbReference>